<evidence type="ECO:0000313" key="1">
    <source>
        <dbReference type="EMBL" id="GHB55291.1"/>
    </source>
</evidence>
<dbReference type="InterPro" id="IPR051011">
    <property type="entry name" value="Metal_resp_trans_reg"/>
</dbReference>
<proteinExistence type="predicted"/>
<keyword evidence="2" id="KW-1185">Reference proteome</keyword>
<accession>A0ABQ3ERM0</accession>
<dbReference type="PANTHER" id="PTHR43132">
    <property type="entry name" value="ARSENICAL RESISTANCE OPERON REPRESSOR ARSR-RELATED"/>
    <property type="match status" value="1"/>
</dbReference>
<protein>
    <submittedName>
        <fullName evidence="1">Transcriptional regulator</fullName>
    </submittedName>
</protein>
<dbReference type="Proteomes" id="UP000642673">
    <property type="component" value="Unassembled WGS sequence"/>
</dbReference>
<name>A0ABQ3ERM0_9ACTN</name>
<dbReference type="InterPro" id="IPR036388">
    <property type="entry name" value="WH-like_DNA-bd_sf"/>
</dbReference>
<dbReference type="RefSeq" id="WP_190184314.1">
    <property type="nucleotide sequence ID" value="NZ_BMVP01000004.1"/>
</dbReference>
<dbReference type="PANTHER" id="PTHR43132:SF8">
    <property type="entry name" value="HTH-TYPE TRANSCRIPTIONAL REGULATOR KMTR"/>
    <property type="match status" value="1"/>
</dbReference>
<comment type="caution">
    <text evidence="1">The sequence shown here is derived from an EMBL/GenBank/DDBJ whole genome shotgun (WGS) entry which is preliminary data.</text>
</comment>
<gene>
    <name evidence="1" type="ORF">GCM10010347_26550</name>
</gene>
<sequence>MLRIHFTADDLARTRVATTIGAAAETYYSLEMLSRRSLAAPFQRWRATVAGRLPQAARPLTVLLPGRGPGLDLLALAGDSPDIDEAVDALLRAPRARVRRELEAVAFDPAHSSWARSVAEGDAEARARLATALAACHRVTVGPYWAAAHARLDAVRAQYARTFLEHGVEGLLTSLCPPLVRWRPPVLEVRHPRPVDVHLGGRGLVLAPTVFSWRELSLLYDPFDDASVPRLTVPAVTGPANGSALWHGGNGTTAGEALGALLGRTRAAALRVTADGCGTAELAARLRVTPAAASQHAKALRGAGLITTSRRGGSVLHVATALGRELLGGGWRAAGDDVPS</sequence>
<dbReference type="InterPro" id="IPR011991">
    <property type="entry name" value="ArsR-like_HTH"/>
</dbReference>
<dbReference type="InterPro" id="IPR036390">
    <property type="entry name" value="WH_DNA-bd_sf"/>
</dbReference>
<reference evidence="2" key="1">
    <citation type="journal article" date="2019" name="Int. J. Syst. Evol. Microbiol.">
        <title>The Global Catalogue of Microorganisms (GCM) 10K type strain sequencing project: providing services to taxonomists for standard genome sequencing and annotation.</title>
        <authorList>
            <consortium name="The Broad Institute Genomics Platform"/>
            <consortium name="The Broad Institute Genome Sequencing Center for Infectious Disease"/>
            <person name="Wu L."/>
            <person name="Ma J."/>
        </authorList>
    </citation>
    <scope>NUCLEOTIDE SEQUENCE [LARGE SCALE GENOMIC DNA]</scope>
    <source>
        <strain evidence="2">JCM 4738</strain>
    </source>
</reference>
<dbReference type="CDD" id="cd00090">
    <property type="entry name" value="HTH_ARSR"/>
    <property type="match status" value="1"/>
</dbReference>
<dbReference type="Gene3D" id="1.10.10.10">
    <property type="entry name" value="Winged helix-like DNA-binding domain superfamily/Winged helix DNA-binding domain"/>
    <property type="match status" value="1"/>
</dbReference>
<organism evidence="1 2">
    <name type="scientific">Streptomyces cirratus</name>
    <dbReference type="NCBI Taxonomy" id="68187"/>
    <lineage>
        <taxon>Bacteria</taxon>
        <taxon>Bacillati</taxon>
        <taxon>Actinomycetota</taxon>
        <taxon>Actinomycetes</taxon>
        <taxon>Kitasatosporales</taxon>
        <taxon>Streptomycetaceae</taxon>
        <taxon>Streptomyces</taxon>
    </lineage>
</organism>
<dbReference type="SUPFAM" id="SSF46785">
    <property type="entry name" value="Winged helix' DNA-binding domain"/>
    <property type="match status" value="1"/>
</dbReference>
<dbReference type="EMBL" id="BMVP01000004">
    <property type="protein sequence ID" value="GHB55291.1"/>
    <property type="molecule type" value="Genomic_DNA"/>
</dbReference>
<evidence type="ECO:0000313" key="2">
    <source>
        <dbReference type="Proteomes" id="UP000642673"/>
    </source>
</evidence>